<evidence type="ECO:0000256" key="8">
    <source>
        <dbReference type="ARBA" id="ARBA00022842"/>
    </source>
</evidence>
<comment type="cofactor">
    <cofactor evidence="1">
        <name>Mn(2+)</name>
        <dbReference type="ChEBI" id="CHEBI:29035"/>
    </cofactor>
</comment>
<sequence>MSRGPISFQRPPYFGAARGHPMKAQTLSGAYSPVPRVLPDLPSTMTIISWNVNFMAPIVERLRCALEHMRCIVLRSPPLYPHPCCILLQEVTGAGFQTLLSTDWIQTYFSVIPQSEATDENGYGCVTLISNNIPLIGAWSLPFPSEMSRSAILTDLLFASGLGRPPVNVRLANVHLESLSSGAGARAVQLNLTAERLRDVGVDFGIVGGDMNAISDSDMALPEACGLVDSWKGANYDESGFTWGYQPTSRFLPGRLDKICHTHSFNFTLDVPHRIGVNLKTPTGRWVSDHYGLVTDFRIDGSYEAASRLIPPFHYYR</sequence>
<evidence type="ECO:0000256" key="1">
    <source>
        <dbReference type="ARBA" id="ARBA00001936"/>
    </source>
</evidence>
<dbReference type="InterPro" id="IPR036691">
    <property type="entry name" value="Endo/exonu/phosph_ase_sf"/>
</dbReference>
<comment type="subcellular location">
    <subcellularLocation>
        <location evidence="3">Nucleus</location>
        <location evidence="3">PML body</location>
    </subcellularLocation>
</comment>
<keyword evidence="5" id="KW-0479">Metal-binding</keyword>
<keyword evidence="6" id="KW-0227">DNA damage</keyword>
<reference evidence="13" key="1">
    <citation type="journal article" date="2017" name="Nat. Ecol. Evol.">
        <title>Genome expansion and lineage-specific genetic innovations in the forest pathogenic fungi Armillaria.</title>
        <authorList>
            <person name="Sipos G."/>
            <person name="Prasanna A.N."/>
            <person name="Walter M.C."/>
            <person name="O'Connor E."/>
            <person name="Balint B."/>
            <person name="Krizsan K."/>
            <person name="Kiss B."/>
            <person name="Hess J."/>
            <person name="Varga T."/>
            <person name="Slot J."/>
            <person name="Riley R."/>
            <person name="Boka B."/>
            <person name="Rigling D."/>
            <person name="Barry K."/>
            <person name="Lee J."/>
            <person name="Mihaltcheva S."/>
            <person name="LaButti K."/>
            <person name="Lipzen A."/>
            <person name="Waldron R."/>
            <person name="Moloney N.M."/>
            <person name="Sperisen C."/>
            <person name="Kredics L."/>
            <person name="Vagvoelgyi C."/>
            <person name="Patrignani A."/>
            <person name="Fitzpatrick D."/>
            <person name="Nagy I."/>
            <person name="Doyle S."/>
            <person name="Anderson J.B."/>
            <person name="Grigoriev I.V."/>
            <person name="Gueldener U."/>
            <person name="Muensterkoetter M."/>
            <person name="Nagy L.G."/>
        </authorList>
    </citation>
    <scope>NUCLEOTIDE SEQUENCE [LARGE SCALE GENOMIC DNA]</scope>
    <source>
        <strain evidence="13">C18/9</strain>
    </source>
</reference>
<evidence type="ECO:0000256" key="9">
    <source>
        <dbReference type="ARBA" id="ARBA00023204"/>
    </source>
</evidence>
<keyword evidence="10" id="KW-0539">Nucleus</keyword>
<dbReference type="GO" id="GO:0004518">
    <property type="term" value="F:nuclease activity"/>
    <property type="evidence" value="ECO:0007669"/>
    <property type="project" value="UniProtKB-KW"/>
</dbReference>
<dbReference type="Pfam" id="PF03372">
    <property type="entry name" value="Exo_endo_phos"/>
    <property type="match status" value="1"/>
</dbReference>
<evidence type="ECO:0000256" key="3">
    <source>
        <dbReference type="ARBA" id="ARBA00004322"/>
    </source>
</evidence>
<evidence type="ECO:0000256" key="7">
    <source>
        <dbReference type="ARBA" id="ARBA00022801"/>
    </source>
</evidence>
<dbReference type="GO" id="GO:0005737">
    <property type="term" value="C:cytoplasm"/>
    <property type="evidence" value="ECO:0007669"/>
    <property type="project" value="TreeGrafter"/>
</dbReference>
<dbReference type="GO" id="GO:0006302">
    <property type="term" value="P:double-strand break repair"/>
    <property type="evidence" value="ECO:0007669"/>
    <property type="project" value="TreeGrafter"/>
</dbReference>
<gene>
    <name evidence="12" type="ORF">ARMOST_13701</name>
</gene>
<keyword evidence="8" id="KW-0460">Magnesium</keyword>
<accession>A0A284RNH9</accession>
<dbReference type="InterPro" id="IPR005135">
    <property type="entry name" value="Endo/exonuclease/phosphatase"/>
</dbReference>
<dbReference type="Gene3D" id="3.60.10.10">
    <property type="entry name" value="Endonuclease/exonuclease/phosphatase"/>
    <property type="match status" value="1"/>
</dbReference>
<keyword evidence="7" id="KW-0378">Hydrolase</keyword>
<evidence type="ECO:0000313" key="13">
    <source>
        <dbReference type="Proteomes" id="UP000219338"/>
    </source>
</evidence>
<evidence type="ECO:0000256" key="10">
    <source>
        <dbReference type="ARBA" id="ARBA00023242"/>
    </source>
</evidence>
<evidence type="ECO:0000256" key="2">
    <source>
        <dbReference type="ARBA" id="ARBA00001946"/>
    </source>
</evidence>
<dbReference type="OMA" id="TWNIDFQ"/>
<proteinExistence type="predicted"/>
<dbReference type="InterPro" id="IPR051547">
    <property type="entry name" value="TDP2-like"/>
</dbReference>
<evidence type="ECO:0000313" key="12">
    <source>
        <dbReference type="EMBL" id="SJL10317.1"/>
    </source>
</evidence>
<keyword evidence="9" id="KW-0234">DNA repair</keyword>
<dbReference type="CDD" id="cd09080">
    <property type="entry name" value="TDP2"/>
    <property type="match status" value="1"/>
</dbReference>
<comment type="cofactor">
    <cofactor evidence="2">
        <name>Mg(2+)</name>
        <dbReference type="ChEBI" id="CHEBI:18420"/>
    </cofactor>
</comment>
<name>A0A284RNH9_ARMOS</name>
<evidence type="ECO:0000259" key="11">
    <source>
        <dbReference type="Pfam" id="PF03372"/>
    </source>
</evidence>
<evidence type="ECO:0000256" key="5">
    <source>
        <dbReference type="ARBA" id="ARBA00022723"/>
    </source>
</evidence>
<keyword evidence="4" id="KW-0540">Nuclease</keyword>
<evidence type="ECO:0000256" key="4">
    <source>
        <dbReference type="ARBA" id="ARBA00022722"/>
    </source>
</evidence>
<dbReference type="SUPFAM" id="SSF56219">
    <property type="entry name" value="DNase I-like"/>
    <property type="match status" value="1"/>
</dbReference>
<protein>
    <recommendedName>
        <fullName evidence="11">Endonuclease/exonuclease/phosphatase domain-containing protein</fullName>
    </recommendedName>
</protein>
<dbReference type="Proteomes" id="UP000219338">
    <property type="component" value="Unassembled WGS sequence"/>
</dbReference>
<organism evidence="12 13">
    <name type="scientific">Armillaria ostoyae</name>
    <name type="common">Armillaria root rot fungus</name>
    <dbReference type="NCBI Taxonomy" id="47428"/>
    <lineage>
        <taxon>Eukaryota</taxon>
        <taxon>Fungi</taxon>
        <taxon>Dikarya</taxon>
        <taxon>Basidiomycota</taxon>
        <taxon>Agaricomycotina</taxon>
        <taxon>Agaricomycetes</taxon>
        <taxon>Agaricomycetidae</taxon>
        <taxon>Agaricales</taxon>
        <taxon>Marasmiineae</taxon>
        <taxon>Physalacriaceae</taxon>
        <taxon>Armillaria</taxon>
    </lineage>
</organism>
<feature type="domain" description="Endonuclease/exonuclease/phosphatase" evidence="11">
    <location>
        <begin position="48"/>
        <end position="290"/>
    </location>
</feature>
<keyword evidence="13" id="KW-1185">Reference proteome</keyword>
<dbReference type="EMBL" id="FUEG01000012">
    <property type="protein sequence ID" value="SJL10317.1"/>
    <property type="molecule type" value="Genomic_DNA"/>
</dbReference>
<dbReference type="AlphaFoldDB" id="A0A284RNH9"/>
<dbReference type="PANTHER" id="PTHR15822">
    <property type="entry name" value="TRAF AND TNF RECEPTOR-ASSOCIATED PROTEIN"/>
    <property type="match status" value="1"/>
</dbReference>
<dbReference type="OrthoDB" id="9975959at2759"/>
<dbReference type="GO" id="GO:0003697">
    <property type="term" value="F:single-stranded DNA binding"/>
    <property type="evidence" value="ECO:0007669"/>
    <property type="project" value="TreeGrafter"/>
</dbReference>
<dbReference type="PANTHER" id="PTHR15822:SF4">
    <property type="entry name" value="TYROSYL-DNA PHOSPHODIESTERASE 2"/>
    <property type="match status" value="1"/>
</dbReference>
<dbReference type="GO" id="GO:0046872">
    <property type="term" value="F:metal ion binding"/>
    <property type="evidence" value="ECO:0007669"/>
    <property type="project" value="UniProtKB-KW"/>
</dbReference>
<dbReference type="GO" id="GO:0070260">
    <property type="term" value="F:5'-tyrosyl-DNA phosphodiesterase activity"/>
    <property type="evidence" value="ECO:0007669"/>
    <property type="project" value="TreeGrafter"/>
</dbReference>
<evidence type="ECO:0000256" key="6">
    <source>
        <dbReference type="ARBA" id="ARBA00022763"/>
    </source>
</evidence>